<keyword evidence="1" id="KW-0805">Transcription regulation</keyword>
<accession>A0ABQ1KPQ4</accession>
<keyword evidence="7" id="KW-1185">Reference proteome</keyword>
<dbReference type="SUPFAM" id="SSF46785">
    <property type="entry name" value="Winged helix' DNA-binding domain"/>
    <property type="match status" value="1"/>
</dbReference>
<dbReference type="InterPro" id="IPR028978">
    <property type="entry name" value="Chorismate_lyase_/UTRA_dom_sf"/>
</dbReference>
<evidence type="ECO:0000256" key="2">
    <source>
        <dbReference type="ARBA" id="ARBA00023125"/>
    </source>
</evidence>
<organism evidence="6 7">
    <name type="scientific">Marinobacterium zhoushanense</name>
    <dbReference type="NCBI Taxonomy" id="1679163"/>
    <lineage>
        <taxon>Bacteria</taxon>
        <taxon>Pseudomonadati</taxon>
        <taxon>Pseudomonadota</taxon>
        <taxon>Gammaproteobacteria</taxon>
        <taxon>Oceanospirillales</taxon>
        <taxon>Oceanospirillaceae</taxon>
        <taxon>Marinobacterium</taxon>
    </lineage>
</organism>
<gene>
    <name evidence="6" type="primary">hutC</name>
    <name evidence="6" type="ORF">GCM10011352_29450</name>
</gene>
<dbReference type="Gene3D" id="3.40.1410.10">
    <property type="entry name" value="Chorismate lyase-like"/>
    <property type="match status" value="1"/>
</dbReference>
<dbReference type="SUPFAM" id="SSF64288">
    <property type="entry name" value="Chorismate lyase-like"/>
    <property type="match status" value="1"/>
</dbReference>
<dbReference type="Gene3D" id="1.10.10.10">
    <property type="entry name" value="Winged helix-like DNA-binding domain superfamily/Winged helix DNA-binding domain"/>
    <property type="match status" value="1"/>
</dbReference>
<dbReference type="EMBL" id="BMIJ01000006">
    <property type="protein sequence ID" value="GGC01391.1"/>
    <property type="molecule type" value="Genomic_DNA"/>
</dbReference>
<evidence type="ECO:0000256" key="4">
    <source>
        <dbReference type="NCBIfam" id="TIGR02018"/>
    </source>
</evidence>
<sequence>MNSKPRYQQIKSYILDGIKQQKYTPGSRIPTEHQLAEQFGVSRMTVNKAIRDLVQENRLVRYPGLGTFIADAKAESPLAEIRNIAEEVRQRGHAYSCRVIKLEATAANETVAMQMGMPIGTRVYHSVIVHMEDDLPIQLEDRFVAASAVPGYIDQDFTQATPNEYLVKSCPISSIEHIVEAVMPDLRAQELLEIDAGTPCILVGRRTWSDGRLISFACLTHPGPRYKLRSITTLER</sequence>
<dbReference type="SMART" id="SM00345">
    <property type="entry name" value="HTH_GNTR"/>
    <property type="match status" value="1"/>
</dbReference>
<dbReference type="InterPro" id="IPR036390">
    <property type="entry name" value="WH_DNA-bd_sf"/>
</dbReference>
<dbReference type="InterPro" id="IPR036388">
    <property type="entry name" value="WH-like_DNA-bd_sf"/>
</dbReference>
<reference evidence="7" key="1">
    <citation type="journal article" date="2019" name="Int. J. Syst. Evol. Microbiol.">
        <title>The Global Catalogue of Microorganisms (GCM) 10K type strain sequencing project: providing services to taxonomists for standard genome sequencing and annotation.</title>
        <authorList>
            <consortium name="The Broad Institute Genomics Platform"/>
            <consortium name="The Broad Institute Genome Sequencing Center for Infectious Disease"/>
            <person name="Wu L."/>
            <person name="Ma J."/>
        </authorList>
    </citation>
    <scope>NUCLEOTIDE SEQUENCE [LARGE SCALE GENOMIC DNA]</scope>
    <source>
        <strain evidence="7">CGMCC 1.15341</strain>
    </source>
</reference>
<feature type="domain" description="HTH gntR-type" evidence="5">
    <location>
        <begin position="4"/>
        <end position="72"/>
    </location>
</feature>
<protein>
    <recommendedName>
        <fullName evidence="4">Histidine utilization repressor</fullName>
    </recommendedName>
</protein>
<dbReference type="InterPro" id="IPR000524">
    <property type="entry name" value="Tscrpt_reg_HTH_GntR"/>
</dbReference>
<evidence type="ECO:0000313" key="7">
    <source>
        <dbReference type="Proteomes" id="UP000629025"/>
    </source>
</evidence>
<dbReference type="PANTHER" id="PTHR44846:SF16">
    <property type="entry name" value="TRANSCRIPTIONAL REGULATOR PHNF-RELATED"/>
    <property type="match status" value="1"/>
</dbReference>
<keyword evidence="3" id="KW-0804">Transcription</keyword>
<dbReference type="Pfam" id="PF07702">
    <property type="entry name" value="UTRA"/>
    <property type="match status" value="1"/>
</dbReference>
<dbReference type="Proteomes" id="UP000629025">
    <property type="component" value="Unassembled WGS sequence"/>
</dbReference>
<dbReference type="InterPro" id="IPR010248">
    <property type="entry name" value="His_ut_repres"/>
</dbReference>
<dbReference type="CDD" id="cd07377">
    <property type="entry name" value="WHTH_GntR"/>
    <property type="match status" value="1"/>
</dbReference>
<dbReference type="NCBIfam" id="TIGR02018">
    <property type="entry name" value="his_ut_repres"/>
    <property type="match status" value="1"/>
</dbReference>
<evidence type="ECO:0000256" key="1">
    <source>
        <dbReference type="ARBA" id="ARBA00023015"/>
    </source>
</evidence>
<name>A0ABQ1KPQ4_9GAMM</name>
<evidence type="ECO:0000313" key="6">
    <source>
        <dbReference type="EMBL" id="GGC01391.1"/>
    </source>
</evidence>
<dbReference type="PANTHER" id="PTHR44846">
    <property type="entry name" value="MANNOSYL-D-GLYCERATE TRANSPORT/METABOLISM SYSTEM REPRESSOR MNGR-RELATED"/>
    <property type="match status" value="1"/>
</dbReference>
<keyword evidence="2" id="KW-0238">DNA-binding</keyword>
<dbReference type="InterPro" id="IPR050679">
    <property type="entry name" value="Bact_HTH_transcr_reg"/>
</dbReference>
<dbReference type="InterPro" id="IPR011663">
    <property type="entry name" value="UTRA"/>
</dbReference>
<evidence type="ECO:0000259" key="5">
    <source>
        <dbReference type="PROSITE" id="PS50949"/>
    </source>
</evidence>
<dbReference type="RefSeq" id="WP_188749665.1">
    <property type="nucleotide sequence ID" value="NZ_BMIJ01000006.1"/>
</dbReference>
<proteinExistence type="predicted"/>
<dbReference type="PROSITE" id="PS50949">
    <property type="entry name" value="HTH_GNTR"/>
    <property type="match status" value="1"/>
</dbReference>
<comment type="caution">
    <text evidence="6">The sequence shown here is derived from an EMBL/GenBank/DDBJ whole genome shotgun (WGS) entry which is preliminary data.</text>
</comment>
<dbReference type="Pfam" id="PF00392">
    <property type="entry name" value="GntR"/>
    <property type="match status" value="1"/>
</dbReference>
<dbReference type="PRINTS" id="PR00035">
    <property type="entry name" value="HTHGNTR"/>
</dbReference>
<evidence type="ECO:0000256" key="3">
    <source>
        <dbReference type="ARBA" id="ARBA00023163"/>
    </source>
</evidence>
<dbReference type="SMART" id="SM00866">
    <property type="entry name" value="UTRA"/>
    <property type="match status" value="1"/>
</dbReference>